<organism evidence="3">
    <name type="scientific">Helicobacter bizzozeronii</name>
    <dbReference type="NCBI Taxonomy" id="56877"/>
    <lineage>
        <taxon>Bacteria</taxon>
        <taxon>Pseudomonadati</taxon>
        <taxon>Campylobacterota</taxon>
        <taxon>Epsilonproteobacteria</taxon>
        <taxon>Campylobacterales</taxon>
        <taxon>Helicobacteraceae</taxon>
        <taxon>Helicobacter</taxon>
    </lineage>
</organism>
<dbReference type="EMBL" id="LT633286">
    <property type="protein sequence ID" value="SFZ71601.1"/>
    <property type="molecule type" value="Genomic_DNA"/>
</dbReference>
<sequence>MKTRTLSLALAFCFSGAPALDAADISIDQLVDSVSGILGGSWSVAGNAAPDILNPQGATPTGITGGGAANTTPGTNNPAVTSYILYGSGGLFNDSTNGLLNTLALGGATQALSSTTLGSLNIYDWSTLNPWLKQVQDMAGTYYSDRASFSGVSSAGNVLGTGPISGSTWWEVTASKGNGANIGTGAEAAVAGAFSASSTTLGTPPKGTTASDYADNANKLMSTIYNNIIGLADNTNLLGANTNGNDYGQDLSALLSNSGSGNTIYSAGLSLADAASTAATAKTDITTPGLAQSVQTINSIMFTTPSATDSIIPTGSAPANGQGTNYSDGSPGALDALQGLGALNSLIAGGIATSATELNANATTVATAVKAYNTNANALLNNITNIANPTATTPSGLSSADANVDVVINALAGVTTVTGNTTYAANQVAIDKALSGLNGIVNPGAYQVVWDAYQGLASSLGGDQAKALGITTTTNVQSAIFNKLQQASQAMGEIAAGATTIGGGANAALSSSTFGGSGKALSDSSLSASLKAIYNLFNPSITSGSGSSATTISPYQEFQNTIAGLKNLVSNTTQTSTSATAQAQGGTADPTSTTLYPAQIGDSASGTTASDTVTKSATATTTNPIDQSIAASGLTNQIKQEQATNVALAKLIGLAASYAGNVNTLNGMLSTTGQAGLGAALGAAANNAAANALLNGGAAEGTDKADAANNAAKIYNTITEIKNADALLNQYVNALTANVVGDSTTNQGNYAYALGEFNKLLNAPQSGANDTGLITSTLDSINKLLAGYNATPTAATGASKTFWTAVQAGDAKAAIQTLQESVSSGLNYLANQQSLVQGTVNGTVSIDSQVAGSLLGSGGLGVSNAQMANAVVAVNSLSGALTQLSSDLNGGAASTTVISTLMGTGSNNLTSIVGLLSTLNTATAAATASFGDQGGIANTSNIATGNSNTGGVGSDKVGGNFAENTNAPNYINNLAALSTITNAIGDIANASGATSNFTNAFVTNTPVATIQAEWAKITGDLKTNDSTNQALAIAALETNDTTALGNLLTSGAGGVGAATTAWQTITQTDNLLSTFNSALTADNQVSNLTLSGKDATAADSVLKLLTLATSLQGAVNTLTAPDTGLATANVSSNALNVDAATASSFVNAQNAASAYSALQNALAAINKGGATLDADGLLGVIRQINIYQQNTAVLNGLKGANATKSVAQIEQVLANMLTGTAPNTVATTATQAGLQAIQNLINRYNYLEGLSTQVNTALSNNPIALLDAFSNSKDNTNFKDALESLGTAGFSANVANNYGTLQASGNYAATTGLTQQALTSLSNAISNNSDAIQAWGALVGGTSGSTTTALQTAASAATNLASLYGSVSTGSLNSLDNNLSNVTNALSATTTGNAAQLVGTTFNIASAPAGVLTGVNLDDKLTTASYTSNTLYQAFQAINTLNQELNGGNTTDVANLGTGATAVDTAITVLNGSADDGAVASLLNTFTNGVSSADNALVPDNLNNITEGYGKTSAASLVQGLMDALNTNSNISKYFQGTGATPLPASGDALTTLVSQVQSAISGVVGSTNAATITSGTLLAFATAAQRINAQIKALDTATGQTNISLATVAGLIDAYNLASAAIASGGVAGLKADQVSVIASTVSDAQAFNNVASAANQVAYITNNLGALVPSAGSPNMSDLGTKPMGIGGLIAQQLEAMGLETVGSQTVSQFISTATPAQLQTAIQSVVNSSAYQNSPQLQAAIKALMVGQAIADTANYSDNSATVSSSDALKALIANANAVQALQKAGVNTATGSGAALSNGTLSKAQLEGLAGAIAGLQKTASTIIAYNSDTPAAQLAKAYEAAQTNNNNATSSLATLASGASKTSSASVSALQQAGKEYIQSLSGPTGVVAIQARSMASNSSWQFGTMINALSDGVTASSLNTSGIDSDIASNAAVLSGVANLQTAVSNLVATIYGPQGASQNTSFSVSQVQAQLGNLVNQIGALQEQVVQAMVALSNAATAANNPQAMVQNRALMGYLKQGFGGTTPPSASQRQANLVALQALMSKLSNLKSTALAAQLKYDGNGQVQKILAAENAPRRPVLSTQNGNMYGIDVQFGYKQFFGKKKRWGLRYYASFSYQHGTFNVSDADDVDNFVYGAGVDALYNFYESKDGNHTVGMFAGLMLAGSSWNVKGMSYYKNLMAQINAAGGKASMNTSYFQIPINIGFRTNVNRHNGFEIGLRIPLATNYFFDGTGPDGSALKIAYKRNISVFFNYVYNF</sequence>
<evidence type="ECO:0000256" key="2">
    <source>
        <dbReference type="SAM" id="SignalP"/>
    </source>
</evidence>
<feature type="chain" id="PRO_5012296222" evidence="2">
    <location>
        <begin position="23"/>
        <end position="2262"/>
    </location>
</feature>
<dbReference type="Pfam" id="PF01856">
    <property type="entry name" value="HP_OMP"/>
    <property type="match status" value="1"/>
</dbReference>
<protein>
    <submittedName>
        <fullName evidence="3">OMP1373</fullName>
    </submittedName>
</protein>
<dbReference type="InterPro" id="IPR002718">
    <property type="entry name" value="OMP_Helicobacter"/>
</dbReference>
<dbReference type="RefSeq" id="WP_104638504.1">
    <property type="nucleotide sequence ID" value="NZ_FZEH01000066.1"/>
</dbReference>
<accession>A0A1M4NH15</accession>
<keyword evidence="2" id="KW-0732">Signal</keyword>
<name>A0A1M4NH15_HELBI</name>
<evidence type="ECO:0000256" key="1">
    <source>
        <dbReference type="SAM" id="MobiDB-lite"/>
    </source>
</evidence>
<feature type="compositionally biased region" description="Low complexity" evidence="1">
    <location>
        <begin position="607"/>
        <end position="618"/>
    </location>
</feature>
<gene>
    <name evidence="3" type="primary">omp1373</name>
</gene>
<reference evidence="3" key="1">
    <citation type="submission" date="2016-10" db="EMBL/GenBank/DDBJ databases">
        <title>Proteomic and phylogenetic analysis of the outer membrane protein repertoire of gastric Helicobacter species.</title>
        <authorList>
            <person name="Joosten M."/>
        </authorList>
    </citation>
    <scope>NUCLEOTIDE SEQUENCE</scope>
    <source>
        <strain evidence="3">10</strain>
    </source>
</reference>
<feature type="compositionally biased region" description="Low complexity" evidence="1">
    <location>
        <begin position="576"/>
        <end position="588"/>
    </location>
</feature>
<evidence type="ECO:0000313" key="3">
    <source>
        <dbReference type="EMBL" id="SFZ71601.1"/>
    </source>
</evidence>
<feature type="signal peptide" evidence="2">
    <location>
        <begin position="1"/>
        <end position="22"/>
    </location>
</feature>
<feature type="compositionally biased region" description="Polar residues" evidence="1">
    <location>
        <begin position="589"/>
        <end position="606"/>
    </location>
</feature>
<dbReference type="PRINTS" id="PR01776">
    <property type="entry name" value="HPOMPFAMILY"/>
</dbReference>
<proteinExistence type="predicted"/>
<feature type="region of interest" description="Disordered" evidence="1">
    <location>
        <begin position="576"/>
        <end position="618"/>
    </location>
</feature>